<evidence type="ECO:0000313" key="2">
    <source>
        <dbReference type="Proteomes" id="UP000030653"/>
    </source>
</evidence>
<organism evidence="1 2">
    <name type="scientific">Dacryopinax primogenitus (strain DJM 731)</name>
    <name type="common">Brown rot fungus</name>
    <dbReference type="NCBI Taxonomy" id="1858805"/>
    <lineage>
        <taxon>Eukaryota</taxon>
        <taxon>Fungi</taxon>
        <taxon>Dikarya</taxon>
        <taxon>Basidiomycota</taxon>
        <taxon>Agaricomycotina</taxon>
        <taxon>Dacrymycetes</taxon>
        <taxon>Dacrymycetales</taxon>
        <taxon>Dacrymycetaceae</taxon>
        <taxon>Dacryopinax</taxon>
    </lineage>
</organism>
<gene>
    <name evidence="1" type="ORF">DACRYDRAFT_23101</name>
</gene>
<dbReference type="Proteomes" id="UP000030653">
    <property type="component" value="Unassembled WGS sequence"/>
</dbReference>
<dbReference type="EMBL" id="JH795866">
    <property type="protein sequence ID" value="EJU00761.1"/>
    <property type="molecule type" value="Genomic_DNA"/>
</dbReference>
<keyword evidence="2" id="KW-1185">Reference proteome</keyword>
<proteinExistence type="predicted"/>
<dbReference type="RefSeq" id="XP_040627658.1">
    <property type="nucleotide sequence ID" value="XM_040773098.1"/>
</dbReference>
<dbReference type="GeneID" id="63688160"/>
<accession>M5FT55</accession>
<sequence length="128" mass="14394">MAHYINDDMHFLSASVIAGASTPPRKGNTAYHPINTWATDGTCGPQQAIFYQTTTAARPKHVHDSVASQRHLSPIRSNRPTIDNAQPRWLDLLLLLVLREALAFPRWHGKQTKPLSVDNQEEQTMRIS</sequence>
<protein>
    <submittedName>
        <fullName evidence="1">Uncharacterized protein</fullName>
    </submittedName>
</protein>
<dbReference type="HOGENOM" id="CLU_1959512_0_0_1"/>
<dbReference type="AlphaFoldDB" id="M5FT55"/>
<reference evidence="1 2" key="1">
    <citation type="journal article" date="2012" name="Science">
        <title>The Paleozoic origin of enzymatic lignin decomposition reconstructed from 31 fungal genomes.</title>
        <authorList>
            <person name="Floudas D."/>
            <person name="Binder M."/>
            <person name="Riley R."/>
            <person name="Barry K."/>
            <person name="Blanchette R.A."/>
            <person name="Henrissat B."/>
            <person name="Martinez A.T."/>
            <person name="Otillar R."/>
            <person name="Spatafora J.W."/>
            <person name="Yadav J.S."/>
            <person name="Aerts A."/>
            <person name="Benoit I."/>
            <person name="Boyd A."/>
            <person name="Carlson A."/>
            <person name="Copeland A."/>
            <person name="Coutinho P.M."/>
            <person name="de Vries R.P."/>
            <person name="Ferreira P."/>
            <person name="Findley K."/>
            <person name="Foster B."/>
            <person name="Gaskell J."/>
            <person name="Glotzer D."/>
            <person name="Gorecki P."/>
            <person name="Heitman J."/>
            <person name="Hesse C."/>
            <person name="Hori C."/>
            <person name="Igarashi K."/>
            <person name="Jurgens J.A."/>
            <person name="Kallen N."/>
            <person name="Kersten P."/>
            <person name="Kohler A."/>
            <person name="Kuees U."/>
            <person name="Kumar T.K.A."/>
            <person name="Kuo A."/>
            <person name="LaButti K."/>
            <person name="Larrondo L.F."/>
            <person name="Lindquist E."/>
            <person name="Ling A."/>
            <person name="Lombard V."/>
            <person name="Lucas S."/>
            <person name="Lundell T."/>
            <person name="Martin R."/>
            <person name="McLaughlin D.J."/>
            <person name="Morgenstern I."/>
            <person name="Morin E."/>
            <person name="Murat C."/>
            <person name="Nagy L.G."/>
            <person name="Nolan M."/>
            <person name="Ohm R.A."/>
            <person name="Patyshakuliyeva A."/>
            <person name="Rokas A."/>
            <person name="Ruiz-Duenas F.J."/>
            <person name="Sabat G."/>
            <person name="Salamov A."/>
            <person name="Samejima M."/>
            <person name="Schmutz J."/>
            <person name="Slot J.C."/>
            <person name="St John F."/>
            <person name="Stenlid J."/>
            <person name="Sun H."/>
            <person name="Sun S."/>
            <person name="Syed K."/>
            <person name="Tsang A."/>
            <person name="Wiebenga A."/>
            <person name="Young D."/>
            <person name="Pisabarro A."/>
            <person name="Eastwood D.C."/>
            <person name="Martin F."/>
            <person name="Cullen D."/>
            <person name="Grigoriev I.V."/>
            <person name="Hibbett D.S."/>
        </authorList>
    </citation>
    <scope>NUCLEOTIDE SEQUENCE [LARGE SCALE GENOMIC DNA]</scope>
    <source>
        <strain evidence="1 2">DJM-731 SS1</strain>
    </source>
</reference>
<name>M5FT55_DACPD</name>
<evidence type="ECO:0000313" key="1">
    <source>
        <dbReference type="EMBL" id="EJU00761.1"/>
    </source>
</evidence>